<feature type="region of interest" description="Disordered" evidence="1">
    <location>
        <begin position="78"/>
        <end position="141"/>
    </location>
</feature>
<gene>
    <name evidence="2" type="ORF">HNR57_006265</name>
</gene>
<accession>A0A7W9WK44</accession>
<keyword evidence="3" id="KW-1185">Reference proteome</keyword>
<name>A0A7W9WK44_9ACTN</name>
<reference evidence="2 3" key="1">
    <citation type="submission" date="2020-08" db="EMBL/GenBank/DDBJ databases">
        <title>Genomic Encyclopedia of Type Strains, Phase IV (KMG-IV): sequencing the most valuable type-strain genomes for metagenomic binning, comparative biology and taxonomic classification.</title>
        <authorList>
            <person name="Goeker M."/>
        </authorList>
    </citation>
    <scope>NUCLEOTIDE SEQUENCE [LARGE SCALE GENOMIC DNA]</scope>
    <source>
        <strain evidence="2 3">DSM 43350</strain>
    </source>
</reference>
<proteinExistence type="predicted"/>
<evidence type="ECO:0000256" key="1">
    <source>
        <dbReference type="SAM" id="MobiDB-lite"/>
    </source>
</evidence>
<comment type="caution">
    <text evidence="2">The sequence shown here is derived from an EMBL/GenBank/DDBJ whole genome shotgun (WGS) entry which is preliminary data.</text>
</comment>
<organism evidence="2 3">
    <name type="scientific">Streptomyces paradoxus</name>
    <dbReference type="NCBI Taxonomy" id="66375"/>
    <lineage>
        <taxon>Bacteria</taxon>
        <taxon>Bacillati</taxon>
        <taxon>Actinomycetota</taxon>
        <taxon>Actinomycetes</taxon>
        <taxon>Kitasatosporales</taxon>
        <taxon>Streptomycetaceae</taxon>
        <taxon>Streptomyces</taxon>
    </lineage>
</organism>
<dbReference type="EMBL" id="JACHGV010000011">
    <property type="protein sequence ID" value="MBB6080316.1"/>
    <property type="molecule type" value="Genomic_DNA"/>
</dbReference>
<evidence type="ECO:0000313" key="2">
    <source>
        <dbReference type="EMBL" id="MBB6080316.1"/>
    </source>
</evidence>
<evidence type="ECO:0000313" key="3">
    <source>
        <dbReference type="Proteomes" id="UP000591537"/>
    </source>
</evidence>
<dbReference type="AlphaFoldDB" id="A0A7W9WK44"/>
<protein>
    <submittedName>
        <fullName evidence="2">Uncharacterized protein</fullName>
    </submittedName>
</protein>
<dbReference type="Proteomes" id="UP000591537">
    <property type="component" value="Unassembled WGS sequence"/>
</dbReference>
<feature type="compositionally biased region" description="Basic and acidic residues" evidence="1">
    <location>
        <begin position="80"/>
        <end position="90"/>
    </location>
</feature>
<dbReference type="RefSeq" id="WP_184565174.1">
    <property type="nucleotide sequence ID" value="NZ_BAAARS010000010.1"/>
</dbReference>
<sequence>MHHSARTAPVAGSTRPRFRVAVLPAVVLLALLAALGIAAPSPGTTGPGVAAATAAPVHHRYDEKRADDGCDAACAARAVTRHEQHSEHPGPRGHFGPGDRSADVTPCRVTGRPQAASGHMPSSQPPSDREQGRAPPVSSGT</sequence>